<evidence type="ECO:0000313" key="2">
    <source>
        <dbReference type="Proteomes" id="UP001589833"/>
    </source>
</evidence>
<evidence type="ECO:0000313" key="1">
    <source>
        <dbReference type="EMBL" id="MFC0558143.1"/>
    </source>
</evidence>
<name>A0ABV6NDA6_9BACI</name>
<dbReference type="EMBL" id="JBHLTR010000004">
    <property type="protein sequence ID" value="MFC0558143.1"/>
    <property type="molecule type" value="Genomic_DNA"/>
</dbReference>
<sequence length="66" mass="7471">MTKRKLKVASNYSALLESILLLQHSHVKEQKKSPTIAEISAITGDTEEHILESMELGRPEPYKITH</sequence>
<keyword evidence="2" id="KW-1185">Reference proteome</keyword>
<dbReference type="Proteomes" id="UP001589833">
    <property type="component" value="Unassembled WGS sequence"/>
</dbReference>
<organism evidence="1 2">
    <name type="scientific">Halalkalibacter alkalisediminis</name>
    <dbReference type="NCBI Taxonomy" id="935616"/>
    <lineage>
        <taxon>Bacteria</taxon>
        <taxon>Bacillati</taxon>
        <taxon>Bacillota</taxon>
        <taxon>Bacilli</taxon>
        <taxon>Bacillales</taxon>
        <taxon>Bacillaceae</taxon>
        <taxon>Halalkalibacter</taxon>
    </lineage>
</organism>
<proteinExistence type="predicted"/>
<accession>A0ABV6NDA6</accession>
<dbReference type="RefSeq" id="WP_273841162.1">
    <property type="nucleotide sequence ID" value="NZ_JAQQWT010000003.1"/>
</dbReference>
<comment type="caution">
    <text evidence="1">The sequence shown here is derived from an EMBL/GenBank/DDBJ whole genome shotgun (WGS) entry which is preliminary data.</text>
</comment>
<protein>
    <submittedName>
        <fullName evidence="1">Uncharacterized protein</fullName>
    </submittedName>
</protein>
<reference evidence="1 2" key="1">
    <citation type="submission" date="2024-09" db="EMBL/GenBank/DDBJ databases">
        <authorList>
            <person name="Sun Q."/>
            <person name="Mori K."/>
        </authorList>
    </citation>
    <scope>NUCLEOTIDE SEQUENCE [LARGE SCALE GENOMIC DNA]</scope>
    <source>
        <strain evidence="1 2">NCAIM B.02301</strain>
    </source>
</reference>
<gene>
    <name evidence="1" type="ORF">ACFFH4_03665</name>
</gene>